<dbReference type="GO" id="GO:0005829">
    <property type="term" value="C:cytosol"/>
    <property type="evidence" value="ECO:0007669"/>
    <property type="project" value="TreeGrafter"/>
</dbReference>
<dbReference type="GO" id="GO:0035999">
    <property type="term" value="P:tetrahydrofolate interconversion"/>
    <property type="evidence" value="ECO:0007669"/>
    <property type="project" value="UniProtKB-UniPathway"/>
</dbReference>
<comment type="cofactor">
    <cofactor evidence="1">
        <name>FAD</name>
        <dbReference type="ChEBI" id="CHEBI:57692"/>
    </cofactor>
</comment>
<dbReference type="GO" id="GO:0071949">
    <property type="term" value="F:FAD binding"/>
    <property type="evidence" value="ECO:0007669"/>
    <property type="project" value="TreeGrafter"/>
</dbReference>
<sequence length="398" mass="43911">CPMNCPKRIRNGPCGGVRADGTCEIEPEIPCVWVDGWQGIAGTGRFSRYMMPRRAAESLRQGRSSWMQIIEHQTVTQPEEDRIPGSDDKNSERSSPYPPNSFEALLASGTFAVTAELSPPDSANPEDIAVCARHFEGLVDAVNVPDGSGANCHMSSLASSLILRELGFTPIMQFACRDRNRIALQGDILGAAALGIKNLLCLTGDGIGTGDQPGAMPVFDLDAVSLLRTARTMRDKSRFMSGRPIMTQPDLFLGAALNPFCPPFDARPYRLAKKIAAGARFFQTQYCYDIDLLEAFMKETKRLGLHKRCHILVGVGPLISARSANWIVNNIPGIHIPDALIMRMQDAKDERKEGKRICIELIEKIREIDGIAGVHVMVHKHERLLAEIIHDSNIRQNR</sequence>
<evidence type="ECO:0000256" key="1">
    <source>
        <dbReference type="ARBA" id="ARBA00001974"/>
    </source>
</evidence>
<comment type="similarity">
    <text evidence="3">Belongs to the methylenetetrahydrofolate reductase family.</text>
</comment>
<evidence type="ECO:0000256" key="5">
    <source>
        <dbReference type="ARBA" id="ARBA00022827"/>
    </source>
</evidence>
<dbReference type="Gene3D" id="3.20.20.220">
    <property type="match status" value="1"/>
</dbReference>
<dbReference type="InterPro" id="IPR003171">
    <property type="entry name" value="Mehydrof_redctse-like"/>
</dbReference>
<dbReference type="GO" id="GO:0004489">
    <property type="term" value="F:methylenetetrahydrofolate reductase [NAD(P)H] activity"/>
    <property type="evidence" value="ECO:0007669"/>
    <property type="project" value="UniProtKB-EC"/>
</dbReference>
<dbReference type="EMBL" id="UOEJ01000181">
    <property type="protein sequence ID" value="VAW04014.1"/>
    <property type="molecule type" value="Genomic_DNA"/>
</dbReference>
<keyword evidence="4" id="KW-0285">Flavoprotein</keyword>
<evidence type="ECO:0000256" key="2">
    <source>
        <dbReference type="ARBA" id="ARBA00004777"/>
    </source>
</evidence>
<dbReference type="CDD" id="cd00537">
    <property type="entry name" value="MTHFR"/>
    <property type="match status" value="1"/>
</dbReference>
<feature type="domain" description="Methylene-tetrahydrofolate reductase C-terminal-like" evidence="8">
    <location>
        <begin position="1"/>
        <end position="49"/>
    </location>
</feature>
<dbReference type="Pfam" id="PF12225">
    <property type="entry name" value="DUF5981"/>
    <property type="match status" value="1"/>
</dbReference>
<protein>
    <submittedName>
        <fullName evidence="9">5,10-methylenetetrahydrofolate reductase</fullName>
        <ecNumber evidence="9">1.5.1.20</ecNumber>
    </submittedName>
</protein>
<proteinExistence type="inferred from homology"/>
<keyword evidence="5" id="KW-0274">FAD</keyword>
<evidence type="ECO:0000256" key="3">
    <source>
        <dbReference type="ARBA" id="ARBA00006743"/>
    </source>
</evidence>
<feature type="compositionally biased region" description="Basic and acidic residues" evidence="7">
    <location>
        <begin position="79"/>
        <end position="92"/>
    </location>
</feature>
<dbReference type="InterPro" id="IPR029041">
    <property type="entry name" value="FAD-linked_oxidoreductase-like"/>
</dbReference>
<gene>
    <name evidence="9" type="ORF">MNBD_ALPHA01-1881</name>
</gene>
<feature type="non-terminal residue" evidence="9">
    <location>
        <position position="1"/>
    </location>
</feature>
<keyword evidence="6 9" id="KW-0560">Oxidoreductase</keyword>
<evidence type="ECO:0000259" key="8">
    <source>
        <dbReference type="Pfam" id="PF12225"/>
    </source>
</evidence>
<dbReference type="EC" id="1.5.1.20" evidence="9"/>
<dbReference type="PANTHER" id="PTHR45754">
    <property type="entry name" value="METHYLENETETRAHYDROFOLATE REDUCTASE"/>
    <property type="match status" value="1"/>
</dbReference>
<organism evidence="9">
    <name type="scientific">hydrothermal vent metagenome</name>
    <dbReference type="NCBI Taxonomy" id="652676"/>
    <lineage>
        <taxon>unclassified sequences</taxon>
        <taxon>metagenomes</taxon>
        <taxon>ecological metagenomes</taxon>
    </lineage>
</organism>
<dbReference type="Pfam" id="PF02219">
    <property type="entry name" value="MTHFR"/>
    <property type="match status" value="1"/>
</dbReference>
<evidence type="ECO:0000256" key="7">
    <source>
        <dbReference type="SAM" id="MobiDB-lite"/>
    </source>
</evidence>
<comment type="pathway">
    <text evidence="2">One-carbon metabolism; tetrahydrofolate interconversion.</text>
</comment>
<dbReference type="SUPFAM" id="SSF51730">
    <property type="entry name" value="FAD-linked oxidoreductase"/>
    <property type="match status" value="1"/>
</dbReference>
<dbReference type="PANTHER" id="PTHR45754:SF3">
    <property type="entry name" value="METHYLENETETRAHYDROFOLATE REDUCTASE (NADPH)"/>
    <property type="match status" value="1"/>
</dbReference>
<feature type="region of interest" description="Disordered" evidence="7">
    <location>
        <begin position="73"/>
        <end position="99"/>
    </location>
</feature>
<evidence type="ECO:0000313" key="9">
    <source>
        <dbReference type="EMBL" id="VAW04014.1"/>
    </source>
</evidence>
<dbReference type="GO" id="GO:0009086">
    <property type="term" value="P:methionine biosynthetic process"/>
    <property type="evidence" value="ECO:0007669"/>
    <property type="project" value="TreeGrafter"/>
</dbReference>
<evidence type="ECO:0000256" key="6">
    <source>
        <dbReference type="ARBA" id="ARBA00023002"/>
    </source>
</evidence>
<dbReference type="AlphaFoldDB" id="A0A3B0T5A4"/>
<evidence type="ECO:0000256" key="4">
    <source>
        <dbReference type="ARBA" id="ARBA00022630"/>
    </source>
</evidence>
<dbReference type="InterPro" id="IPR022026">
    <property type="entry name" value="DUF5981"/>
</dbReference>
<dbReference type="UniPathway" id="UPA00193"/>
<reference evidence="9" key="1">
    <citation type="submission" date="2018-06" db="EMBL/GenBank/DDBJ databases">
        <authorList>
            <person name="Zhirakovskaya E."/>
        </authorList>
    </citation>
    <scope>NUCLEOTIDE SEQUENCE</scope>
</reference>
<name>A0A3B0T5A4_9ZZZZ</name>
<accession>A0A3B0T5A4</accession>